<evidence type="ECO:0000256" key="1">
    <source>
        <dbReference type="SAM" id="Phobius"/>
    </source>
</evidence>
<dbReference type="Proteomes" id="UP000829494">
    <property type="component" value="Chromosome"/>
</dbReference>
<feature type="transmembrane region" description="Helical" evidence="1">
    <location>
        <begin position="26"/>
        <end position="49"/>
    </location>
</feature>
<keyword evidence="1" id="KW-0812">Transmembrane</keyword>
<sequence length="178" mass="19636">MSEFAVPRPENTVAEVPPPPRWAVRAAYASALSATVGFIPIHAVWALGIPLWADERKFREWYAVGGGPYLFVLSVLALLAGVLALSLARPWGLIFPRWVPLLAGRAVPRRTLTATAFAVSSFLLLYTVWAAVQEFREFNDDGIFSPWIVVYGIPQFLVWGIGLAIAAHSYRHRTAPGH</sequence>
<feature type="transmembrane region" description="Helical" evidence="1">
    <location>
        <begin position="144"/>
        <end position="166"/>
    </location>
</feature>
<dbReference type="EMBL" id="CP094298">
    <property type="protein sequence ID" value="UNZ03522.1"/>
    <property type="molecule type" value="Genomic_DNA"/>
</dbReference>
<gene>
    <name evidence="2" type="ORF">SRIMR7_15290</name>
</gene>
<dbReference type="GeneID" id="66857382"/>
<organism evidence="2 3">
    <name type="scientific">Streptomyces rimosus subsp. rimosus</name>
    <dbReference type="NCBI Taxonomy" id="132474"/>
    <lineage>
        <taxon>Bacteria</taxon>
        <taxon>Bacillati</taxon>
        <taxon>Actinomycetota</taxon>
        <taxon>Actinomycetes</taxon>
        <taxon>Kitasatosporales</taxon>
        <taxon>Streptomycetaceae</taxon>
        <taxon>Streptomyces</taxon>
    </lineage>
</organism>
<keyword evidence="1" id="KW-0472">Membrane</keyword>
<feature type="transmembrane region" description="Helical" evidence="1">
    <location>
        <begin position="69"/>
        <end position="91"/>
    </location>
</feature>
<name>A0ABY3Z1X7_STRRM</name>
<evidence type="ECO:0008006" key="4">
    <source>
        <dbReference type="Google" id="ProtNLM"/>
    </source>
</evidence>
<proteinExistence type="predicted"/>
<reference evidence="2 3" key="1">
    <citation type="submission" date="2022-03" db="EMBL/GenBank/DDBJ databases">
        <title>Complete genome of Streptomyces rimosus ssp. rimosus R7 (=ATCC 10970).</title>
        <authorList>
            <person name="Beganovic S."/>
            <person name="Ruckert C."/>
            <person name="Busche T."/>
            <person name="Kalinowski J."/>
            <person name="Wittmann C."/>
        </authorList>
    </citation>
    <scope>NUCLEOTIDE SEQUENCE [LARGE SCALE GENOMIC DNA]</scope>
    <source>
        <strain evidence="2 3">R7</strain>
    </source>
</reference>
<protein>
    <recommendedName>
        <fullName evidence="4">DUF3995 domain-containing protein</fullName>
    </recommendedName>
</protein>
<keyword evidence="3" id="KW-1185">Reference proteome</keyword>
<accession>A0ABY3Z1X7</accession>
<evidence type="ECO:0000313" key="3">
    <source>
        <dbReference type="Proteomes" id="UP000829494"/>
    </source>
</evidence>
<feature type="transmembrane region" description="Helical" evidence="1">
    <location>
        <begin position="112"/>
        <end position="132"/>
    </location>
</feature>
<keyword evidence="1" id="KW-1133">Transmembrane helix</keyword>
<dbReference type="RefSeq" id="WP_003983200.1">
    <property type="nucleotide sequence ID" value="NZ_CP043497.1"/>
</dbReference>
<evidence type="ECO:0000313" key="2">
    <source>
        <dbReference type="EMBL" id="UNZ03522.1"/>
    </source>
</evidence>